<evidence type="ECO:0000313" key="3">
    <source>
        <dbReference type="Proteomes" id="UP001341840"/>
    </source>
</evidence>
<dbReference type="Proteomes" id="UP001341840">
    <property type="component" value="Unassembled WGS sequence"/>
</dbReference>
<evidence type="ECO:0000256" key="1">
    <source>
        <dbReference type="SAM" id="MobiDB-lite"/>
    </source>
</evidence>
<dbReference type="EMBL" id="JASCZI010060809">
    <property type="protein sequence ID" value="MED6136135.1"/>
    <property type="molecule type" value="Genomic_DNA"/>
</dbReference>
<sequence length="251" mass="28455">MGLLLVFRYYPRMMAVVATTLRLKDTLNEVGFGEFHLKFWIAGVKYTINLDELASLWGFPNNGIWFKGGSNPPKEFEHWDGEGSLGPLKISRIGGGKYSLPRKGNHGVLTKEDVFILRAMKEETEPNWPYLWAHQLMGSGLHHRRERHHVEKSQQMGRGTVVDRKGKRNKAVVENAPSQPGTSLDSQFTLELLEVFAERMHAVSIDWDKKMEGVDKRLKVIESRIASQAKGLQSLEEGMNAHFSRKAQSGI</sequence>
<keyword evidence="3" id="KW-1185">Reference proteome</keyword>
<gene>
    <name evidence="2" type="ORF">PIB30_053271</name>
</gene>
<name>A0ABU6SI93_9FABA</name>
<accession>A0ABU6SI93</accession>
<organism evidence="2 3">
    <name type="scientific">Stylosanthes scabra</name>
    <dbReference type="NCBI Taxonomy" id="79078"/>
    <lineage>
        <taxon>Eukaryota</taxon>
        <taxon>Viridiplantae</taxon>
        <taxon>Streptophyta</taxon>
        <taxon>Embryophyta</taxon>
        <taxon>Tracheophyta</taxon>
        <taxon>Spermatophyta</taxon>
        <taxon>Magnoliopsida</taxon>
        <taxon>eudicotyledons</taxon>
        <taxon>Gunneridae</taxon>
        <taxon>Pentapetalae</taxon>
        <taxon>rosids</taxon>
        <taxon>fabids</taxon>
        <taxon>Fabales</taxon>
        <taxon>Fabaceae</taxon>
        <taxon>Papilionoideae</taxon>
        <taxon>50 kb inversion clade</taxon>
        <taxon>dalbergioids sensu lato</taxon>
        <taxon>Dalbergieae</taxon>
        <taxon>Pterocarpus clade</taxon>
        <taxon>Stylosanthes</taxon>
    </lineage>
</organism>
<feature type="region of interest" description="Disordered" evidence="1">
    <location>
        <begin position="149"/>
        <end position="180"/>
    </location>
</feature>
<evidence type="ECO:0000313" key="2">
    <source>
        <dbReference type="EMBL" id="MED6136135.1"/>
    </source>
</evidence>
<proteinExistence type="predicted"/>
<comment type="caution">
    <text evidence="2">The sequence shown here is derived from an EMBL/GenBank/DDBJ whole genome shotgun (WGS) entry which is preliminary data.</text>
</comment>
<protein>
    <submittedName>
        <fullName evidence="2">Uncharacterized protein</fullName>
    </submittedName>
</protein>
<reference evidence="2 3" key="1">
    <citation type="journal article" date="2023" name="Plants (Basel)">
        <title>Bridging the Gap: Combining Genomics and Transcriptomics Approaches to Understand Stylosanthes scabra, an Orphan Legume from the Brazilian Caatinga.</title>
        <authorList>
            <person name="Ferreira-Neto J.R.C."/>
            <person name="da Silva M.D."/>
            <person name="Binneck E."/>
            <person name="de Melo N.F."/>
            <person name="da Silva R.H."/>
            <person name="de Melo A.L.T.M."/>
            <person name="Pandolfi V."/>
            <person name="Bustamante F.O."/>
            <person name="Brasileiro-Vidal A.C."/>
            <person name="Benko-Iseppon A.M."/>
        </authorList>
    </citation>
    <scope>NUCLEOTIDE SEQUENCE [LARGE SCALE GENOMIC DNA]</scope>
    <source>
        <tissue evidence="2">Leaves</tissue>
    </source>
</reference>